<dbReference type="PANTHER" id="PTHR44240">
    <property type="entry name" value="DNAJ DOMAIN (PROKARYOTIC HEAT SHOCK PROTEIN)-RELATED"/>
    <property type="match status" value="1"/>
</dbReference>
<proteinExistence type="predicted"/>
<dbReference type="SUPFAM" id="SSF46565">
    <property type="entry name" value="Chaperone J-domain"/>
    <property type="match status" value="1"/>
</dbReference>
<dbReference type="SMART" id="SM00271">
    <property type="entry name" value="DnaJ"/>
    <property type="match status" value="1"/>
</dbReference>
<dbReference type="PRINTS" id="PR00625">
    <property type="entry name" value="JDOMAIN"/>
</dbReference>
<dbReference type="RefSeq" id="WP_179605585.1">
    <property type="nucleotide sequence ID" value="NZ_BAABEH010000001.1"/>
</dbReference>
<dbReference type="GO" id="GO:0003677">
    <property type="term" value="F:DNA binding"/>
    <property type="evidence" value="ECO:0007669"/>
    <property type="project" value="UniProtKB-KW"/>
</dbReference>
<evidence type="ECO:0000259" key="1">
    <source>
        <dbReference type="PROSITE" id="PS50076"/>
    </source>
</evidence>
<dbReference type="PANTHER" id="PTHR44240:SF10">
    <property type="entry name" value="J DOMAIN-CONTAINING PROTEIN"/>
    <property type="match status" value="1"/>
</dbReference>
<dbReference type="Gene3D" id="1.10.287.110">
    <property type="entry name" value="DnaJ domain"/>
    <property type="match status" value="1"/>
</dbReference>
<gene>
    <name evidence="2" type="ORF">HNR13_001972</name>
</gene>
<accession>A0A853CYU8</accession>
<keyword evidence="2" id="KW-0238">DNA-binding</keyword>
<dbReference type="Proteomes" id="UP000578352">
    <property type="component" value="Unassembled WGS sequence"/>
</dbReference>
<feature type="domain" description="J" evidence="1">
    <location>
        <begin position="9"/>
        <end position="70"/>
    </location>
</feature>
<sequence>MSDSPAAPSAYEVLGVSATVSQEELRRAYRRLARLTHPDTGGTAAAFQAVQNAWEQVGDPEDRARYDRGESLVMDAVSGESGHGGFSATVHPTRSTARGATVRARSYGHPGGRARERFLKLMREWMGRGTDHADPYDPALVRSAPREIRMLLAEALAEEATARAVSGLGIGFTIWNDVAVHPATDAKLDHIVLGPAGLFAIRSADWGSEVKLAKGELVGPAIGRDEEPFHELYNAAKSFGRQAGVRFTGLIVVVPDDALAVPLDVVQRGRLSGATVVRRSLLPKILRDGADAAGRASVDRAFELRPRLQEAVRFV</sequence>
<reference evidence="2 3" key="1">
    <citation type="submission" date="2020-07" db="EMBL/GenBank/DDBJ databases">
        <title>Sequencing the genomes of 1000 actinobacteria strains.</title>
        <authorList>
            <person name="Klenk H.-P."/>
        </authorList>
    </citation>
    <scope>NUCLEOTIDE SEQUENCE [LARGE SCALE GENOMIC DNA]</scope>
    <source>
        <strain evidence="2 3">DSM 15165</strain>
    </source>
</reference>
<dbReference type="EMBL" id="JACCFL010000001">
    <property type="protein sequence ID" value="NYJ23685.1"/>
    <property type="molecule type" value="Genomic_DNA"/>
</dbReference>
<organism evidence="2 3">
    <name type="scientific">Leifsonia shinshuensis</name>
    <dbReference type="NCBI Taxonomy" id="150026"/>
    <lineage>
        <taxon>Bacteria</taxon>
        <taxon>Bacillati</taxon>
        <taxon>Actinomycetota</taxon>
        <taxon>Actinomycetes</taxon>
        <taxon>Micrococcales</taxon>
        <taxon>Microbacteriaceae</taxon>
        <taxon>Leifsonia</taxon>
    </lineage>
</organism>
<dbReference type="Pfam" id="PF00226">
    <property type="entry name" value="DnaJ"/>
    <property type="match status" value="1"/>
</dbReference>
<evidence type="ECO:0000313" key="2">
    <source>
        <dbReference type="EMBL" id="NYJ23685.1"/>
    </source>
</evidence>
<dbReference type="AlphaFoldDB" id="A0A853CYU8"/>
<dbReference type="InterPro" id="IPR036869">
    <property type="entry name" value="J_dom_sf"/>
</dbReference>
<comment type="caution">
    <text evidence="2">The sequence shown here is derived from an EMBL/GenBank/DDBJ whole genome shotgun (WGS) entry which is preliminary data.</text>
</comment>
<dbReference type="PROSITE" id="PS50076">
    <property type="entry name" value="DNAJ_2"/>
    <property type="match status" value="1"/>
</dbReference>
<dbReference type="InterPro" id="IPR052276">
    <property type="entry name" value="Diphthamide-biosynth_chaperone"/>
</dbReference>
<evidence type="ECO:0000313" key="3">
    <source>
        <dbReference type="Proteomes" id="UP000578352"/>
    </source>
</evidence>
<dbReference type="InterPro" id="IPR001623">
    <property type="entry name" value="DnaJ_domain"/>
</dbReference>
<protein>
    <submittedName>
        <fullName evidence="2">Curved DNA-binding protein CbpA</fullName>
    </submittedName>
</protein>
<name>A0A853CYU8_9MICO</name>